<feature type="region of interest" description="Disordered" evidence="1">
    <location>
        <begin position="20"/>
        <end position="81"/>
    </location>
</feature>
<protein>
    <submittedName>
        <fullName evidence="2">Uncharacterized protein</fullName>
    </submittedName>
</protein>
<sequence>MNVIVRLILDIFQAIFEKDAEERRRRQQQKPPPVPKKGQGGTRPKSKNRDLDAWIEDLVDDELPETRQPSRPAPPVPAPIMARSDETFDQHSVATAYLFNDVDRHVDAYINEPGHAQAQQQAFQLPGQNALVQLVLAQEILGKPKGLRR</sequence>
<organism evidence="2 3">
    <name type="scientific">Acanthopleuribacter pedis</name>
    <dbReference type="NCBI Taxonomy" id="442870"/>
    <lineage>
        <taxon>Bacteria</taxon>
        <taxon>Pseudomonadati</taxon>
        <taxon>Acidobacteriota</taxon>
        <taxon>Holophagae</taxon>
        <taxon>Acanthopleuribacterales</taxon>
        <taxon>Acanthopleuribacteraceae</taxon>
        <taxon>Acanthopleuribacter</taxon>
    </lineage>
</organism>
<comment type="caution">
    <text evidence="2">The sequence shown here is derived from an EMBL/GenBank/DDBJ whole genome shotgun (WGS) entry which is preliminary data.</text>
</comment>
<evidence type="ECO:0000313" key="3">
    <source>
        <dbReference type="Proteomes" id="UP000664417"/>
    </source>
</evidence>
<accession>A0A8J7Q690</accession>
<proteinExistence type="predicted"/>
<evidence type="ECO:0000256" key="1">
    <source>
        <dbReference type="SAM" id="MobiDB-lite"/>
    </source>
</evidence>
<dbReference type="EMBL" id="JAFREP010000007">
    <property type="protein sequence ID" value="MBO1318841.1"/>
    <property type="molecule type" value="Genomic_DNA"/>
</dbReference>
<dbReference type="Proteomes" id="UP000664417">
    <property type="component" value="Unassembled WGS sequence"/>
</dbReference>
<gene>
    <name evidence="2" type="ORF">J3U88_10235</name>
</gene>
<dbReference type="AlphaFoldDB" id="A0A8J7Q690"/>
<evidence type="ECO:0000313" key="2">
    <source>
        <dbReference type="EMBL" id="MBO1318841.1"/>
    </source>
</evidence>
<reference evidence="2" key="1">
    <citation type="submission" date="2021-03" db="EMBL/GenBank/DDBJ databases">
        <authorList>
            <person name="Wang G."/>
        </authorList>
    </citation>
    <scope>NUCLEOTIDE SEQUENCE</scope>
    <source>
        <strain evidence="2">KCTC 12899</strain>
    </source>
</reference>
<dbReference type="RefSeq" id="WP_207858649.1">
    <property type="nucleotide sequence ID" value="NZ_JAFREP010000007.1"/>
</dbReference>
<keyword evidence="3" id="KW-1185">Reference proteome</keyword>
<feature type="compositionally biased region" description="Acidic residues" evidence="1">
    <location>
        <begin position="53"/>
        <end position="63"/>
    </location>
</feature>
<name>A0A8J7Q690_9BACT</name>